<comment type="subcellular location">
    <subcellularLocation>
        <location evidence="1">Membrane</location>
        <topology evidence="1">Multi-pass membrane protein</topology>
    </subcellularLocation>
</comment>
<keyword evidence="3 5" id="KW-1133">Transmembrane helix</keyword>
<accession>A0A5C1A887</accession>
<feature type="transmembrane region" description="Helical" evidence="5">
    <location>
        <begin position="52"/>
        <end position="69"/>
    </location>
</feature>
<dbReference type="PANTHER" id="PTHR37422:SF23">
    <property type="entry name" value="TEICHURONIC ACID BIOSYNTHESIS PROTEIN TUAE"/>
    <property type="match status" value="1"/>
</dbReference>
<name>A0A5C1A887_9BACT</name>
<evidence type="ECO:0000256" key="2">
    <source>
        <dbReference type="ARBA" id="ARBA00022692"/>
    </source>
</evidence>
<sequence length="418" mass="46981">MKQLIYMGLMLLLGSVGAVVYGSFWSIFVYYNFTVLRPPYLWRWSLPPGIEWQTYAAAPAILFAIVSFGETSRPGRGWSTIHLFLVAFFAWLTVSLFFAQYEQVAYQWYVVNFKIFLMAFVGSVLIATVQHVRWLFWMVGAGLGYIGYEMNFQYFVNHFMIIRTHGFAEYDNNTAGLMLAMGLPLCWFAWEGITNRWRWVFALFIPFLLHAVLMSFSRGAMLSLVVVTPLIVLRSRYRIWTAVFVLGFALVGLPFFAGQEIRDRFLSIEKQDADASAASRFSTWGAAYRMAKDHPIFGVGLRNSPFLVGRYGNANAHQTIHSQYLQVAADTGFVGLGLYLGLMGAALVATNRARRGCGALPPEVAISTKAVVNGLECSLVTFLIGAVFLSLETFEVTYILLILIARLSIIVRACQIPP</sequence>
<feature type="transmembrane region" description="Helical" evidence="5">
    <location>
        <begin position="197"/>
        <end position="217"/>
    </location>
</feature>
<feature type="transmembrane region" description="Helical" evidence="5">
    <location>
        <begin position="81"/>
        <end position="100"/>
    </location>
</feature>
<feature type="transmembrane region" description="Helical" evidence="5">
    <location>
        <begin position="237"/>
        <end position="257"/>
    </location>
</feature>
<dbReference type="GO" id="GO:0016874">
    <property type="term" value="F:ligase activity"/>
    <property type="evidence" value="ECO:0007669"/>
    <property type="project" value="UniProtKB-KW"/>
</dbReference>
<evidence type="ECO:0000256" key="5">
    <source>
        <dbReference type="SAM" id="Phobius"/>
    </source>
</evidence>
<dbReference type="GO" id="GO:0016020">
    <property type="term" value="C:membrane"/>
    <property type="evidence" value="ECO:0007669"/>
    <property type="project" value="UniProtKB-SubCell"/>
</dbReference>
<evidence type="ECO:0000256" key="4">
    <source>
        <dbReference type="ARBA" id="ARBA00023136"/>
    </source>
</evidence>
<feature type="transmembrane region" description="Helical" evidence="5">
    <location>
        <begin position="174"/>
        <end position="190"/>
    </location>
</feature>
<dbReference type="Proteomes" id="UP000324974">
    <property type="component" value="Chromosome"/>
</dbReference>
<evidence type="ECO:0000256" key="3">
    <source>
        <dbReference type="ARBA" id="ARBA00022989"/>
    </source>
</evidence>
<dbReference type="RefSeq" id="WP_149110344.1">
    <property type="nucleotide sequence ID" value="NZ_CP042425.1"/>
</dbReference>
<evidence type="ECO:0000313" key="8">
    <source>
        <dbReference type="Proteomes" id="UP000324974"/>
    </source>
</evidence>
<feature type="domain" description="O-antigen ligase-related" evidence="6">
    <location>
        <begin position="208"/>
        <end position="340"/>
    </location>
</feature>
<keyword evidence="8" id="KW-1185">Reference proteome</keyword>
<evidence type="ECO:0000259" key="6">
    <source>
        <dbReference type="Pfam" id="PF04932"/>
    </source>
</evidence>
<feature type="transmembrane region" description="Helical" evidence="5">
    <location>
        <begin position="7"/>
        <end position="32"/>
    </location>
</feature>
<gene>
    <name evidence="7" type="ORF">PX52LOC_02464</name>
</gene>
<proteinExistence type="predicted"/>
<evidence type="ECO:0000256" key="1">
    <source>
        <dbReference type="ARBA" id="ARBA00004141"/>
    </source>
</evidence>
<dbReference type="Pfam" id="PF04932">
    <property type="entry name" value="Wzy_C"/>
    <property type="match status" value="1"/>
</dbReference>
<feature type="transmembrane region" description="Helical" evidence="5">
    <location>
        <begin position="106"/>
        <end position="127"/>
    </location>
</feature>
<dbReference type="KEGG" id="lrs:PX52LOC_02464"/>
<keyword evidence="2 5" id="KW-0812">Transmembrane</keyword>
<feature type="transmembrane region" description="Helical" evidence="5">
    <location>
        <begin position="134"/>
        <end position="154"/>
    </location>
</feature>
<evidence type="ECO:0000313" key="7">
    <source>
        <dbReference type="EMBL" id="QEL15539.1"/>
    </source>
</evidence>
<dbReference type="InterPro" id="IPR051533">
    <property type="entry name" value="WaaL-like"/>
</dbReference>
<dbReference type="InterPro" id="IPR007016">
    <property type="entry name" value="O-antigen_ligase-rel_domated"/>
</dbReference>
<dbReference type="PANTHER" id="PTHR37422">
    <property type="entry name" value="TEICHURONIC ACID BIOSYNTHESIS PROTEIN TUAE"/>
    <property type="match status" value="1"/>
</dbReference>
<dbReference type="OrthoDB" id="271729at2"/>
<organism evidence="7 8">
    <name type="scientific">Limnoglobus roseus</name>
    <dbReference type="NCBI Taxonomy" id="2598579"/>
    <lineage>
        <taxon>Bacteria</taxon>
        <taxon>Pseudomonadati</taxon>
        <taxon>Planctomycetota</taxon>
        <taxon>Planctomycetia</taxon>
        <taxon>Gemmatales</taxon>
        <taxon>Gemmataceae</taxon>
        <taxon>Limnoglobus</taxon>
    </lineage>
</organism>
<reference evidence="8" key="1">
    <citation type="submission" date="2019-08" db="EMBL/GenBank/DDBJ databases">
        <title>Limnoglobus roseus gen. nov., sp. nov., a novel freshwater planctomycete with a giant genome from the family Gemmataceae.</title>
        <authorList>
            <person name="Kulichevskaya I.S."/>
            <person name="Naumoff D.G."/>
            <person name="Miroshnikov K."/>
            <person name="Ivanova A."/>
            <person name="Philippov D.A."/>
            <person name="Hakobyan A."/>
            <person name="Rijpstra I.C."/>
            <person name="Sinninghe Damste J.S."/>
            <person name="Liesack W."/>
            <person name="Dedysh S.N."/>
        </authorList>
    </citation>
    <scope>NUCLEOTIDE SEQUENCE [LARGE SCALE GENOMIC DNA]</scope>
    <source>
        <strain evidence="8">PX52</strain>
    </source>
</reference>
<dbReference type="EMBL" id="CP042425">
    <property type="protein sequence ID" value="QEL15539.1"/>
    <property type="molecule type" value="Genomic_DNA"/>
</dbReference>
<keyword evidence="7" id="KW-0436">Ligase</keyword>
<dbReference type="AlphaFoldDB" id="A0A5C1A887"/>
<protein>
    <submittedName>
        <fullName evidence="7">O-antigen ligase</fullName>
    </submittedName>
</protein>
<keyword evidence="4 5" id="KW-0472">Membrane</keyword>